<protein>
    <submittedName>
        <fullName evidence="2">Uncharacterized protein</fullName>
    </submittedName>
</protein>
<sequence>MDNGARQAARVDMQVVSVGNQYGHIVGITGLCFDNVQDGNWEVRQMHKHARAWTSLKHVCGDDWQVRQAHRKHTCAAFLGRLTDGVRREHPMCRFPYKVGKRSNGSNACSHDRHGLTTVSSD</sequence>
<reference evidence="2" key="1">
    <citation type="submission" date="2020-06" db="EMBL/GenBank/DDBJ databases">
        <authorList>
            <person name="Li T."/>
            <person name="Hu X."/>
            <person name="Zhang T."/>
            <person name="Song X."/>
            <person name="Zhang H."/>
            <person name="Dai N."/>
            <person name="Sheng W."/>
            <person name="Hou X."/>
            <person name="Wei L."/>
        </authorList>
    </citation>
    <scope>NUCLEOTIDE SEQUENCE</scope>
    <source>
        <strain evidence="2">G02</strain>
        <tissue evidence="2">Leaf</tissue>
    </source>
</reference>
<dbReference type="AlphaFoldDB" id="A0AAW2MWR2"/>
<reference evidence="2" key="2">
    <citation type="journal article" date="2024" name="Plant">
        <title>Genomic evolution and insights into agronomic trait innovations of Sesamum species.</title>
        <authorList>
            <person name="Miao H."/>
            <person name="Wang L."/>
            <person name="Qu L."/>
            <person name="Liu H."/>
            <person name="Sun Y."/>
            <person name="Le M."/>
            <person name="Wang Q."/>
            <person name="Wei S."/>
            <person name="Zheng Y."/>
            <person name="Lin W."/>
            <person name="Duan Y."/>
            <person name="Cao H."/>
            <person name="Xiong S."/>
            <person name="Wang X."/>
            <person name="Wei L."/>
            <person name="Li C."/>
            <person name="Ma Q."/>
            <person name="Ju M."/>
            <person name="Zhao R."/>
            <person name="Li G."/>
            <person name="Mu C."/>
            <person name="Tian Q."/>
            <person name="Mei H."/>
            <person name="Zhang T."/>
            <person name="Gao T."/>
            <person name="Zhang H."/>
        </authorList>
    </citation>
    <scope>NUCLEOTIDE SEQUENCE</scope>
    <source>
        <strain evidence="2">G02</strain>
    </source>
</reference>
<name>A0AAW2MWR2_SESRA</name>
<proteinExistence type="predicted"/>
<gene>
    <name evidence="2" type="ORF">Sradi_4807300</name>
</gene>
<comment type="caution">
    <text evidence="2">The sequence shown here is derived from an EMBL/GenBank/DDBJ whole genome shotgun (WGS) entry which is preliminary data.</text>
</comment>
<dbReference type="EMBL" id="JACGWJ010000021">
    <property type="protein sequence ID" value="KAL0335954.1"/>
    <property type="molecule type" value="Genomic_DNA"/>
</dbReference>
<accession>A0AAW2MWR2</accession>
<feature type="region of interest" description="Disordered" evidence="1">
    <location>
        <begin position="101"/>
        <end position="122"/>
    </location>
</feature>
<evidence type="ECO:0000256" key="1">
    <source>
        <dbReference type="SAM" id="MobiDB-lite"/>
    </source>
</evidence>
<organism evidence="2">
    <name type="scientific">Sesamum radiatum</name>
    <name type="common">Black benniseed</name>
    <dbReference type="NCBI Taxonomy" id="300843"/>
    <lineage>
        <taxon>Eukaryota</taxon>
        <taxon>Viridiplantae</taxon>
        <taxon>Streptophyta</taxon>
        <taxon>Embryophyta</taxon>
        <taxon>Tracheophyta</taxon>
        <taxon>Spermatophyta</taxon>
        <taxon>Magnoliopsida</taxon>
        <taxon>eudicotyledons</taxon>
        <taxon>Gunneridae</taxon>
        <taxon>Pentapetalae</taxon>
        <taxon>asterids</taxon>
        <taxon>lamiids</taxon>
        <taxon>Lamiales</taxon>
        <taxon>Pedaliaceae</taxon>
        <taxon>Sesamum</taxon>
    </lineage>
</organism>
<evidence type="ECO:0000313" key="2">
    <source>
        <dbReference type="EMBL" id="KAL0335954.1"/>
    </source>
</evidence>